<dbReference type="OrthoDB" id="9795612at2"/>
<dbReference type="InterPro" id="IPR045584">
    <property type="entry name" value="Pilin-like"/>
</dbReference>
<feature type="transmembrane region" description="Helical" evidence="1">
    <location>
        <begin position="12"/>
        <end position="34"/>
    </location>
</feature>
<dbReference type="NCBIfam" id="TIGR02532">
    <property type="entry name" value="IV_pilin_GFxxxE"/>
    <property type="match status" value="1"/>
</dbReference>
<dbReference type="InterPro" id="IPR012902">
    <property type="entry name" value="N_methyl_site"/>
</dbReference>
<organism evidence="2 3">
    <name type="scientific">Desulfoscipio geothermicus DSM 3669</name>
    <dbReference type="NCBI Taxonomy" id="1121426"/>
    <lineage>
        <taxon>Bacteria</taxon>
        <taxon>Bacillati</taxon>
        <taxon>Bacillota</taxon>
        <taxon>Clostridia</taxon>
        <taxon>Eubacteriales</taxon>
        <taxon>Desulfallaceae</taxon>
        <taxon>Desulfoscipio</taxon>
    </lineage>
</organism>
<keyword evidence="1" id="KW-0812">Transmembrane</keyword>
<protein>
    <submittedName>
        <fullName evidence="2">Prepilin-type N-terminal cleavage/methylation domain-containing protein</fullName>
    </submittedName>
</protein>
<dbReference type="AlphaFoldDB" id="A0A1I6DBJ0"/>
<dbReference type="RefSeq" id="WP_092482639.1">
    <property type="nucleotide sequence ID" value="NZ_FOYM01000008.1"/>
</dbReference>
<proteinExistence type="predicted"/>
<evidence type="ECO:0000313" key="2">
    <source>
        <dbReference type="EMBL" id="SFR02814.1"/>
    </source>
</evidence>
<keyword evidence="3" id="KW-1185">Reference proteome</keyword>
<accession>A0A1I6DBJ0</accession>
<dbReference type="STRING" id="39060.SAMN05660706_10872"/>
<dbReference type="SUPFAM" id="SSF54523">
    <property type="entry name" value="Pili subunits"/>
    <property type="match status" value="1"/>
</dbReference>
<evidence type="ECO:0000256" key="1">
    <source>
        <dbReference type="SAM" id="Phobius"/>
    </source>
</evidence>
<gene>
    <name evidence="2" type="ORF">SAMN05660706_10872</name>
</gene>
<sequence length="190" mass="21636">MIKHLQNSRGFTLIELMLVTGILGIFFSIIYNFLGFNFKFMDRRNDEHESYLQARIAMNRVENLLQQYNHLLIDSGTVIGIRALDDPNDEPDPENQFKDPLINFNKNTSDVSGYKYYYLYDAAKQIGRIKSRDGNIVAGGIKEFVISPDPENTAVIDIKIYAVNTEEPDAPGLLLNSKLRTGRQLVDLDS</sequence>
<dbReference type="PROSITE" id="PS00409">
    <property type="entry name" value="PROKAR_NTER_METHYL"/>
    <property type="match status" value="1"/>
</dbReference>
<reference evidence="3" key="1">
    <citation type="submission" date="2016-10" db="EMBL/GenBank/DDBJ databases">
        <authorList>
            <person name="Varghese N."/>
            <person name="Submissions S."/>
        </authorList>
    </citation>
    <scope>NUCLEOTIDE SEQUENCE [LARGE SCALE GENOMIC DNA]</scope>
    <source>
        <strain evidence="3">DSM 3669</strain>
    </source>
</reference>
<evidence type="ECO:0000313" key="3">
    <source>
        <dbReference type="Proteomes" id="UP000199584"/>
    </source>
</evidence>
<dbReference type="EMBL" id="FOYM01000008">
    <property type="protein sequence ID" value="SFR02814.1"/>
    <property type="molecule type" value="Genomic_DNA"/>
</dbReference>
<keyword evidence="1" id="KW-1133">Transmembrane helix</keyword>
<dbReference type="Pfam" id="PF07963">
    <property type="entry name" value="N_methyl"/>
    <property type="match status" value="1"/>
</dbReference>
<keyword evidence="1" id="KW-0472">Membrane</keyword>
<dbReference type="Proteomes" id="UP000199584">
    <property type="component" value="Unassembled WGS sequence"/>
</dbReference>
<name>A0A1I6DBJ0_9FIRM</name>